<dbReference type="Pfam" id="PF00005">
    <property type="entry name" value="ABC_tran"/>
    <property type="match status" value="1"/>
</dbReference>
<dbReference type="InterPro" id="IPR003593">
    <property type="entry name" value="AAA+_ATPase"/>
</dbReference>
<evidence type="ECO:0000313" key="5">
    <source>
        <dbReference type="Proteomes" id="UP000295150"/>
    </source>
</evidence>
<dbReference type="SUPFAM" id="SSF52540">
    <property type="entry name" value="P-loop containing nucleoside triphosphate hydrolases"/>
    <property type="match status" value="1"/>
</dbReference>
<dbReference type="PROSITE" id="PS50893">
    <property type="entry name" value="ABC_TRANSPORTER_2"/>
    <property type="match status" value="1"/>
</dbReference>
<reference evidence="4 5" key="1">
    <citation type="submission" date="2019-03" db="EMBL/GenBank/DDBJ databases">
        <title>Freshwater and sediment microbial communities from various areas in North America, analyzing microbe dynamics in response to fracking.</title>
        <authorList>
            <person name="Lamendella R."/>
        </authorList>
    </citation>
    <scope>NUCLEOTIDE SEQUENCE [LARGE SCALE GENOMIC DNA]</scope>
    <source>
        <strain evidence="4 5">1_TX</strain>
    </source>
</reference>
<evidence type="ECO:0000256" key="2">
    <source>
        <dbReference type="ARBA" id="ARBA00022840"/>
    </source>
</evidence>
<dbReference type="InterPro" id="IPR003439">
    <property type="entry name" value="ABC_transporter-like_ATP-bd"/>
</dbReference>
<keyword evidence="5" id="KW-1185">Reference proteome</keyword>
<dbReference type="GO" id="GO:0005886">
    <property type="term" value="C:plasma membrane"/>
    <property type="evidence" value="ECO:0007669"/>
    <property type="project" value="TreeGrafter"/>
</dbReference>
<feature type="domain" description="ABC transporter" evidence="3">
    <location>
        <begin position="6"/>
        <end position="241"/>
    </location>
</feature>
<organism evidence="4 5">
    <name type="scientific">Halomonas ventosae</name>
    <dbReference type="NCBI Taxonomy" id="229007"/>
    <lineage>
        <taxon>Bacteria</taxon>
        <taxon>Pseudomonadati</taxon>
        <taxon>Pseudomonadota</taxon>
        <taxon>Gammaproteobacteria</taxon>
        <taxon>Oceanospirillales</taxon>
        <taxon>Halomonadaceae</taxon>
        <taxon>Halomonas</taxon>
    </lineage>
</organism>
<dbReference type="InterPro" id="IPR015854">
    <property type="entry name" value="ABC_transpr_LolD-like"/>
</dbReference>
<protein>
    <submittedName>
        <fullName evidence="4">Alpha-D-ribose 1-methylphosphonate 5-triphosphate synthase subunit PhnL</fullName>
    </submittedName>
</protein>
<dbReference type="PANTHER" id="PTHR24220">
    <property type="entry name" value="IMPORT ATP-BINDING PROTEIN"/>
    <property type="match status" value="1"/>
</dbReference>
<dbReference type="OrthoDB" id="9802264at2"/>
<evidence type="ECO:0000259" key="3">
    <source>
        <dbReference type="PROSITE" id="PS50893"/>
    </source>
</evidence>
<keyword evidence="2" id="KW-0067">ATP-binding</keyword>
<dbReference type="GO" id="GO:0005524">
    <property type="term" value="F:ATP binding"/>
    <property type="evidence" value="ECO:0007669"/>
    <property type="project" value="UniProtKB-KW"/>
</dbReference>
<gene>
    <name evidence="4" type="ORF">DFO68_13026</name>
</gene>
<proteinExistence type="predicted"/>
<comment type="caution">
    <text evidence="4">The sequence shown here is derived from an EMBL/GenBank/DDBJ whole genome shotgun (WGS) entry which is preliminary data.</text>
</comment>
<dbReference type="RefSeq" id="WP_133484312.1">
    <property type="nucleotide sequence ID" value="NZ_SNWH01000030.1"/>
</dbReference>
<dbReference type="EMBL" id="SNWH01000030">
    <property type="protein sequence ID" value="TDN97595.1"/>
    <property type="molecule type" value="Genomic_DNA"/>
</dbReference>
<dbReference type="GO" id="GO:0016887">
    <property type="term" value="F:ATP hydrolysis activity"/>
    <property type="evidence" value="ECO:0007669"/>
    <property type="project" value="InterPro"/>
</dbReference>
<dbReference type="SMART" id="SM00382">
    <property type="entry name" value="AAA"/>
    <property type="match status" value="1"/>
</dbReference>
<dbReference type="PANTHER" id="PTHR24220:SF687">
    <property type="entry name" value="ABC TRANSPORTER ATP-BINDING PROTEIN SCO2324-RELATED"/>
    <property type="match status" value="1"/>
</dbReference>
<evidence type="ECO:0000256" key="1">
    <source>
        <dbReference type="ARBA" id="ARBA00022741"/>
    </source>
</evidence>
<dbReference type="AlphaFoldDB" id="A0A4R6GSP9"/>
<dbReference type="Proteomes" id="UP000295150">
    <property type="component" value="Unassembled WGS sequence"/>
</dbReference>
<evidence type="ECO:0000313" key="4">
    <source>
        <dbReference type="EMBL" id="TDN97595.1"/>
    </source>
</evidence>
<sequence>MTDPILSAQGLNKTFVMHLLGGRKIPALRDVSFDLAEGEFIALVGRTGAGKSTLLKCLVQIYRPDSGRVQYRDRNGAQQSLTEMGDHALLDLTERDFGYVSQALSVAPRVGALDLMLERAVGLEPEAARARARGIFADLALSPALEDVYPVTFSGGEKQRLNLALTLMGEPRMLFLDEPTAALDPETRTRIVDVLLARKRAGISGIGIFHDMEAVAHLADRVLEIDKGGIVAEHANHPCTV</sequence>
<dbReference type="PROSITE" id="PS00211">
    <property type="entry name" value="ABC_TRANSPORTER_1"/>
    <property type="match status" value="1"/>
</dbReference>
<accession>A0A4R6GSP9</accession>
<name>A0A4R6GSP9_9GAMM</name>
<dbReference type="InterPro" id="IPR017871">
    <property type="entry name" value="ABC_transporter-like_CS"/>
</dbReference>
<dbReference type="InterPro" id="IPR027417">
    <property type="entry name" value="P-loop_NTPase"/>
</dbReference>
<keyword evidence="1" id="KW-0547">Nucleotide-binding</keyword>
<dbReference type="GO" id="GO:0022857">
    <property type="term" value="F:transmembrane transporter activity"/>
    <property type="evidence" value="ECO:0007669"/>
    <property type="project" value="TreeGrafter"/>
</dbReference>
<dbReference type="Gene3D" id="3.40.50.300">
    <property type="entry name" value="P-loop containing nucleotide triphosphate hydrolases"/>
    <property type="match status" value="1"/>
</dbReference>